<comment type="caution">
    <text evidence="1">The sequence shown here is derived from an EMBL/GenBank/DDBJ whole genome shotgun (WGS) entry which is preliminary data.</text>
</comment>
<protein>
    <recommendedName>
        <fullName evidence="3">MFS transporter</fullName>
    </recommendedName>
</protein>
<evidence type="ECO:0000313" key="1">
    <source>
        <dbReference type="EMBL" id="MFC1417686.1"/>
    </source>
</evidence>
<evidence type="ECO:0000313" key="2">
    <source>
        <dbReference type="Proteomes" id="UP001592531"/>
    </source>
</evidence>
<dbReference type="EMBL" id="JBHFAB010000008">
    <property type="protein sequence ID" value="MFC1417686.1"/>
    <property type="molecule type" value="Genomic_DNA"/>
</dbReference>
<proteinExistence type="predicted"/>
<reference evidence="1 2" key="1">
    <citation type="submission" date="2024-09" db="EMBL/GenBank/DDBJ databases">
        <authorList>
            <person name="Lee S.D."/>
        </authorList>
    </citation>
    <scope>NUCLEOTIDE SEQUENCE [LARGE SCALE GENOMIC DNA]</scope>
    <source>
        <strain evidence="1 2">N8-3</strain>
    </source>
</reference>
<dbReference type="Proteomes" id="UP001592531">
    <property type="component" value="Unassembled WGS sequence"/>
</dbReference>
<evidence type="ECO:0008006" key="3">
    <source>
        <dbReference type="Google" id="ProtNLM"/>
    </source>
</evidence>
<organism evidence="1 2">
    <name type="scientific">Streptacidiphilus cavernicola</name>
    <dbReference type="NCBI Taxonomy" id="3342716"/>
    <lineage>
        <taxon>Bacteria</taxon>
        <taxon>Bacillati</taxon>
        <taxon>Actinomycetota</taxon>
        <taxon>Actinomycetes</taxon>
        <taxon>Kitasatosporales</taxon>
        <taxon>Streptomycetaceae</taxon>
        <taxon>Streptacidiphilus</taxon>
    </lineage>
</organism>
<keyword evidence="2" id="KW-1185">Reference proteome</keyword>
<name>A0ABV6VVE9_9ACTN</name>
<sequence>MTTLGPALAPARTDIRTIGRPGVRPNVVRASRRSPLPGRFGPNWYAAVMGTAIVANGARGLLNGELTSA</sequence>
<gene>
    <name evidence="1" type="ORF">ACEZDE_13660</name>
</gene>
<accession>A0ABV6VVE9</accession>
<dbReference type="RefSeq" id="WP_380535993.1">
    <property type="nucleotide sequence ID" value="NZ_JBHFAB010000008.1"/>
</dbReference>